<keyword evidence="5" id="KW-0105">Cadmium resistance</keyword>
<evidence type="ECO:0000259" key="9">
    <source>
        <dbReference type="Pfam" id="PF25893"/>
    </source>
</evidence>
<organism evidence="13 14">
    <name type="scientific">Pigmentiphaga kullae</name>
    <dbReference type="NCBI Taxonomy" id="151784"/>
    <lineage>
        <taxon>Bacteria</taxon>
        <taxon>Pseudomonadati</taxon>
        <taxon>Pseudomonadota</taxon>
        <taxon>Betaproteobacteria</taxon>
        <taxon>Burkholderiales</taxon>
        <taxon>Alcaligenaceae</taxon>
        <taxon>Pigmentiphaga</taxon>
    </lineage>
</organism>
<keyword evidence="4" id="KW-0170">Cobalt</keyword>
<evidence type="ECO:0000256" key="5">
    <source>
        <dbReference type="ARBA" id="ARBA00043263"/>
    </source>
</evidence>
<dbReference type="Gene3D" id="2.40.50.100">
    <property type="match status" value="1"/>
</dbReference>
<dbReference type="Proteomes" id="UP000292445">
    <property type="component" value="Unassembled WGS sequence"/>
</dbReference>
<dbReference type="InterPro" id="IPR058649">
    <property type="entry name" value="CzcB_C"/>
</dbReference>
<reference evidence="13 14" key="1">
    <citation type="submission" date="2019-02" db="EMBL/GenBank/DDBJ databases">
        <title>Genomic Encyclopedia of Type Strains, Phase IV (KMG-IV): sequencing the most valuable type-strain genomes for metagenomic binning, comparative biology and taxonomic classification.</title>
        <authorList>
            <person name="Goeker M."/>
        </authorList>
    </citation>
    <scope>NUCLEOTIDE SEQUENCE [LARGE SCALE GENOMIC DNA]</scope>
    <source>
        <strain evidence="13 14">K24</strain>
    </source>
</reference>
<keyword evidence="8" id="KW-1133">Transmembrane helix</keyword>
<dbReference type="RefSeq" id="WP_130357653.1">
    <property type="nucleotide sequence ID" value="NZ_SGXC01000001.1"/>
</dbReference>
<comment type="similarity">
    <text evidence="1">Belongs to the membrane fusion protein (MFP) (TC 8.A.1) family.</text>
</comment>
<dbReference type="GO" id="GO:0016020">
    <property type="term" value="C:membrane"/>
    <property type="evidence" value="ECO:0007669"/>
    <property type="project" value="InterPro"/>
</dbReference>
<keyword evidence="8" id="KW-0812">Transmembrane</keyword>
<evidence type="ECO:0000256" key="6">
    <source>
        <dbReference type="ARBA" id="ARBA00058766"/>
    </source>
</evidence>
<dbReference type="Gene3D" id="1.10.287.470">
    <property type="entry name" value="Helix hairpin bin"/>
    <property type="match status" value="1"/>
</dbReference>
<feature type="domain" description="CzcB-like barrel-sandwich hybrid" evidence="11">
    <location>
        <begin position="99"/>
        <end position="242"/>
    </location>
</feature>
<dbReference type="SUPFAM" id="SSF111369">
    <property type="entry name" value="HlyD-like secretion proteins"/>
    <property type="match status" value="1"/>
</dbReference>
<dbReference type="Pfam" id="PF25973">
    <property type="entry name" value="BSH_CzcB"/>
    <property type="match status" value="1"/>
</dbReference>
<dbReference type="Pfam" id="PF25893">
    <property type="entry name" value="HH_CzcB"/>
    <property type="match status" value="1"/>
</dbReference>
<sequence>MSITKKQTIVAAAIVAAGGLAMFGIFYPWGSHDAGDGHGHGQEGEKSAESKEEGHDDEGVIKLTAEQITQSDIQVAIAAPGTVASSTRFPGEIRFNADRLAHVVPRVAGIVEAVSADLGQTVKGGQVLATIVSANLSDLRSALTTAQRRAELADQTYKREERLWNEKVSAEQEFLQAKTAREEASIAVQNARQKLAAVGAGAAASGLNQYALRAPFEGVVIAKHMTLGEAVNETDQAFTIADLRTVWAEFIVAPKDLPVVAVGEKVRISTSAFSQTTEGTVGYVGPLIGDQTRTATARVTLENPGSLWRPGLFITAEVMAKPQPVAIAVPATAIQTVDNSSTIFLAVPEGFKAQKVQTGRTDGTSVEVTGGLEPGQRYAATNTFTLKAELGKSEAEHAH</sequence>
<evidence type="ECO:0000256" key="7">
    <source>
        <dbReference type="SAM" id="MobiDB-lite"/>
    </source>
</evidence>
<evidence type="ECO:0000256" key="3">
    <source>
        <dbReference type="ARBA" id="ARBA00022833"/>
    </source>
</evidence>
<evidence type="ECO:0000313" key="13">
    <source>
        <dbReference type="EMBL" id="RZS86575.1"/>
    </source>
</evidence>
<feature type="domain" description="CzcB-like alpha-helical hairpin" evidence="9">
    <location>
        <begin position="138"/>
        <end position="197"/>
    </location>
</feature>
<comment type="caution">
    <text evidence="13">The sequence shown here is derived from an EMBL/GenBank/DDBJ whole genome shotgun (WGS) entry which is preliminary data.</text>
</comment>
<name>A0A4Q7NMY7_9BURK</name>
<dbReference type="GO" id="GO:0015679">
    <property type="term" value="P:plasma membrane copper ion transport"/>
    <property type="evidence" value="ECO:0007669"/>
    <property type="project" value="TreeGrafter"/>
</dbReference>
<keyword evidence="14" id="KW-1185">Reference proteome</keyword>
<evidence type="ECO:0000259" key="11">
    <source>
        <dbReference type="Pfam" id="PF25973"/>
    </source>
</evidence>
<evidence type="ECO:0000256" key="8">
    <source>
        <dbReference type="SAM" id="Phobius"/>
    </source>
</evidence>
<feature type="domain" description="CusB-like beta-barrel" evidence="10">
    <location>
        <begin position="245"/>
        <end position="320"/>
    </location>
</feature>
<dbReference type="OrthoDB" id="9768185at2"/>
<dbReference type="Pfam" id="PF25954">
    <property type="entry name" value="Beta-barrel_RND_2"/>
    <property type="match status" value="1"/>
</dbReference>
<dbReference type="NCBIfam" id="TIGR01730">
    <property type="entry name" value="RND_mfp"/>
    <property type="match status" value="1"/>
</dbReference>
<gene>
    <name evidence="13" type="ORF">EV675_2622</name>
</gene>
<dbReference type="GO" id="GO:0030288">
    <property type="term" value="C:outer membrane-bounded periplasmic space"/>
    <property type="evidence" value="ECO:0007669"/>
    <property type="project" value="TreeGrafter"/>
</dbReference>
<evidence type="ECO:0000259" key="10">
    <source>
        <dbReference type="Pfam" id="PF25954"/>
    </source>
</evidence>
<dbReference type="InterPro" id="IPR058648">
    <property type="entry name" value="HH_CzcB-like"/>
</dbReference>
<dbReference type="InterPro" id="IPR058647">
    <property type="entry name" value="BSH_CzcB-like"/>
</dbReference>
<comment type="function">
    <text evidence="6">CzcA and CzcB together would act in zinc efflux nearly as effectively as the complete czc efflux system (CzcABC). The CzcB protein is thought to funnel zinc cations to the CzcA transport protein.</text>
</comment>
<proteinExistence type="inferred from homology"/>
<dbReference type="GO" id="GO:0046914">
    <property type="term" value="F:transition metal ion binding"/>
    <property type="evidence" value="ECO:0007669"/>
    <property type="project" value="TreeGrafter"/>
</dbReference>
<dbReference type="Pfam" id="PF25975">
    <property type="entry name" value="CzcB_C"/>
    <property type="match status" value="1"/>
</dbReference>
<evidence type="ECO:0000313" key="14">
    <source>
        <dbReference type="Proteomes" id="UP000292445"/>
    </source>
</evidence>
<keyword evidence="8" id="KW-0472">Membrane</keyword>
<dbReference type="AlphaFoldDB" id="A0A4Q7NMY7"/>
<dbReference type="Gene3D" id="2.40.420.20">
    <property type="match status" value="1"/>
</dbReference>
<dbReference type="PANTHER" id="PTHR30097:SF4">
    <property type="entry name" value="SLR6042 PROTEIN"/>
    <property type="match status" value="1"/>
</dbReference>
<dbReference type="PANTHER" id="PTHR30097">
    <property type="entry name" value="CATION EFFLUX SYSTEM PROTEIN CUSB"/>
    <property type="match status" value="1"/>
</dbReference>
<keyword evidence="2" id="KW-0813">Transport</keyword>
<dbReference type="InterPro" id="IPR006143">
    <property type="entry name" value="RND_pump_MFP"/>
</dbReference>
<evidence type="ECO:0000259" key="12">
    <source>
        <dbReference type="Pfam" id="PF25975"/>
    </source>
</evidence>
<dbReference type="GO" id="GO:0022857">
    <property type="term" value="F:transmembrane transporter activity"/>
    <property type="evidence" value="ECO:0007669"/>
    <property type="project" value="InterPro"/>
</dbReference>
<keyword evidence="3" id="KW-0862">Zinc</keyword>
<dbReference type="InterPro" id="IPR058792">
    <property type="entry name" value="Beta-barrel_RND_2"/>
</dbReference>
<dbReference type="InterPro" id="IPR051909">
    <property type="entry name" value="MFP_Cation_Efflux"/>
</dbReference>
<feature type="transmembrane region" description="Helical" evidence="8">
    <location>
        <begin position="9"/>
        <end position="29"/>
    </location>
</feature>
<evidence type="ECO:0000256" key="1">
    <source>
        <dbReference type="ARBA" id="ARBA00009477"/>
    </source>
</evidence>
<dbReference type="GO" id="GO:0060003">
    <property type="term" value="P:copper ion export"/>
    <property type="evidence" value="ECO:0007669"/>
    <property type="project" value="TreeGrafter"/>
</dbReference>
<feature type="region of interest" description="Disordered" evidence="7">
    <location>
        <begin position="34"/>
        <end position="56"/>
    </location>
</feature>
<protein>
    <submittedName>
        <fullName evidence="13">Cobalt-zinc-cadmium efflux system membrane fusion protein</fullName>
    </submittedName>
</protein>
<dbReference type="EMBL" id="SGXC01000001">
    <property type="protein sequence ID" value="RZS86575.1"/>
    <property type="molecule type" value="Genomic_DNA"/>
</dbReference>
<accession>A0A4Q7NMY7</accession>
<dbReference type="FunFam" id="2.40.420.20:FF:000006">
    <property type="entry name" value="RND family efflux transporter MFP subunit"/>
    <property type="match status" value="1"/>
</dbReference>
<dbReference type="GO" id="GO:0046686">
    <property type="term" value="P:response to cadmium ion"/>
    <property type="evidence" value="ECO:0007669"/>
    <property type="project" value="UniProtKB-KW"/>
</dbReference>
<evidence type="ECO:0000256" key="2">
    <source>
        <dbReference type="ARBA" id="ARBA00022448"/>
    </source>
</evidence>
<dbReference type="Gene3D" id="2.40.30.170">
    <property type="match status" value="1"/>
</dbReference>
<evidence type="ECO:0000256" key="4">
    <source>
        <dbReference type="ARBA" id="ARBA00023285"/>
    </source>
</evidence>
<feature type="domain" description="CzcB-like C-terminal circularly permuted SH3-like" evidence="12">
    <location>
        <begin position="327"/>
        <end position="387"/>
    </location>
</feature>
<dbReference type="FunFam" id="2.40.30.170:FF:000010">
    <property type="entry name" value="Efflux RND transporter periplasmic adaptor subunit"/>
    <property type="match status" value="1"/>
</dbReference>